<dbReference type="Gene3D" id="3.30.70.1590">
    <property type="match status" value="1"/>
</dbReference>
<evidence type="ECO:0000313" key="12">
    <source>
        <dbReference type="Proteomes" id="UP000694915"/>
    </source>
</evidence>
<feature type="domain" description="Myosin N-terminal SH3-like" evidence="11">
    <location>
        <begin position="423"/>
        <end position="475"/>
    </location>
</feature>
<evidence type="ECO:0000256" key="2">
    <source>
        <dbReference type="ARBA" id="ARBA00022741"/>
    </source>
</evidence>
<dbReference type="Gene3D" id="1.20.5.1160">
    <property type="entry name" value="Vasodilator-stimulated phosphoprotein"/>
    <property type="match status" value="1"/>
</dbReference>
<keyword evidence="4" id="KW-0175">Coiled coil</keyword>
<dbReference type="SUPFAM" id="SSF52540">
    <property type="entry name" value="P-loop containing nucleoside triphosphate hydrolases"/>
    <property type="match status" value="1"/>
</dbReference>
<feature type="domain" description="PDZ" evidence="9">
    <location>
        <begin position="220"/>
        <end position="311"/>
    </location>
</feature>
<name>A0ABM1U286_MICOH</name>
<evidence type="ECO:0000256" key="5">
    <source>
        <dbReference type="ARBA" id="ARBA00023123"/>
    </source>
</evidence>
<evidence type="ECO:0000259" key="9">
    <source>
        <dbReference type="PROSITE" id="PS50106"/>
    </source>
</evidence>
<dbReference type="PANTHER" id="PTHR45615:SF13">
    <property type="entry name" value="UNCONVENTIONAL MYOSIN-XVIIIA"/>
    <property type="match status" value="1"/>
</dbReference>
<evidence type="ECO:0000259" key="10">
    <source>
        <dbReference type="PROSITE" id="PS51456"/>
    </source>
</evidence>
<reference evidence="13" key="1">
    <citation type="submission" date="2025-08" db="UniProtKB">
        <authorList>
            <consortium name="RefSeq"/>
        </authorList>
    </citation>
    <scope>IDENTIFICATION</scope>
</reference>
<feature type="compositionally biased region" description="Basic and acidic residues" evidence="8">
    <location>
        <begin position="1524"/>
        <end position="1539"/>
    </location>
</feature>
<dbReference type="InterPro" id="IPR004009">
    <property type="entry name" value="SH3_Myosin"/>
</dbReference>
<feature type="domain" description="Myosin motor" evidence="10">
    <location>
        <begin position="479"/>
        <end position="1259"/>
    </location>
</feature>
<protein>
    <submittedName>
        <fullName evidence="13">Unconventional myosin-XVIIIa isoform X8</fullName>
    </submittedName>
</protein>
<evidence type="ECO:0000256" key="3">
    <source>
        <dbReference type="ARBA" id="ARBA00022840"/>
    </source>
</evidence>
<feature type="region of interest" description="Disordered" evidence="8">
    <location>
        <begin position="1524"/>
        <end position="1552"/>
    </location>
</feature>
<dbReference type="InterPro" id="IPR002928">
    <property type="entry name" value="Myosin_tail"/>
</dbReference>
<evidence type="ECO:0000256" key="1">
    <source>
        <dbReference type="ARBA" id="ARBA00008314"/>
    </source>
</evidence>
<organism evidence="12 13">
    <name type="scientific">Microtus ochrogaster</name>
    <name type="common">Prairie vole</name>
    <dbReference type="NCBI Taxonomy" id="79684"/>
    <lineage>
        <taxon>Eukaryota</taxon>
        <taxon>Metazoa</taxon>
        <taxon>Chordata</taxon>
        <taxon>Craniata</taxon>
        <taxon>Vertebrata</taxon>
        <taxon>Euteleostomi</taxon>
        <taxon>Mammalia</taxon>
        <taxon>Eutheria</taxon>
        <taxon>Euarchontoglires</taxon>
        <taxon>Glires</taxon>
        <taxon>Rodentia</taxon>
        <taxon>Myomorpha</taxon>
        <taxon>Muroidea</taxon>
        <taxon>Cricetidae</taxon>
        <taxon>Arvicolinae</taxon>
        <taxon>Microtus</taxon>
    </lineage>
</organism>
<keyword evidence="7" id="KW-0009">Actin-binding</keyword>
<keyword evidence="6 7" id="KW-0505">Motor protein</keyword>
<keyword evidence="12" id="KW-1185">Reference proteome</keyword>
<feature type="compositionally biased region" description="Basic and acidic residues" evidence="8">
    <location>
        <begin position="324"/>
        <end position="342"/>
    </location>
</feature>
<dbReference type="InterPro" id="IPR027417">
    <property type="entry name" value="P-loop_NTPase"/>
</dbReference>
<evidence type="ECO:0000256" key="8">
    <source>
        <dbReference type="SAM" id="MobiDB-lite"/>
    </source>
</evidence>
<dbReference type="Gene3D" id="1.20.120.720">
    <property type="entry name" value="Myosin VI head, motor domain, U50 subdomain"/>
    <property type="match status" value="1"/>
</dbReference>
<accession>A0ABM1U286</accession>
<dbReference type="InterPro" id="IPR057772">
    <property type="entry name" value="SH3_Myo18a"/>
</dbReference>
<feature type="compositionally biased region" description="Low complexity" evidence="8">
    <location>
        <begin position="1133"/>
        <end position="1144"/>
    </location>
</feature>
<dbReference type="InterPro" id="IPR000048">
    <property type="entry name" value="IQ_motif_EF-hand-BS"/>
</dbReference>
<dbReference type="SUPFAM" id="SSF50156">
    <property type="entry name" value="PDZ domain-like"/>
    <property type="match status" value="1"/>
</dbReference>
<dbReference type="Gene3D" id="1.20.5.340">
    <property type="match status" value="1"/>
</dbReference>
<feature type="region of interest" description="Disordered" evidence="8">
    <location>
        <begin position="321"/>
        <end position="342"/>
    </location>
</feature>
<dbReference type="Gene3D" id="4.10.270.10">
    <property type="entry name" value="Myosin, subunit A"/>
    <property type="match status" value="1"/>
</dbReference>
<dbReference type="InterPro" id="IPR001609">
    <property type="entry name" value="Myosin_head_motor_dom-like"/>
</dbReference>
<dbReference type="Gene3D" id="1.20.58.530">
    <property type="match status" value="1"/>
</dbReference>
<feature type="binding site" evidence="7">
    <location>
        <begin position="572"/>
        <end position="579"/>
    </location>
    <ligand>
        <name>ATP</name>
        <dbReference type="ChEBI" id="CHEBI:30616"/>
    </ligand>
</feature>
<dbReference type="PROSITE" id="PS50106">
    <property type="entry name" value="PDZ"/>
    <property type="match status" value="1"/>
</dbReference>
<dbReference type="InterPro" id="IPR036064">
    <property type="entry name" value="MYSc_Myo18"/>
</dbReference>
<feature type="region of interest" description="Disordered" evidence="8">
    <location>
        <begin position="140"/>
        <end position="167"/>
    </location>
</feature>
<sequence>MFNLMKKDKDKDGGRKEKKEKKEKKERMSAAELRSLEEMSMRRGFFNLNRSSKRESKTRLEISNPIPIKVASGSDLHLTDIDSDSNRGSIILDSGHLSTASSSDDLKGEEGSFRGSVLQRAAKFGSLAKQNSQMIVKRFSFSQRSRDESASETSTPSEHSAAPSPQVEVRTLEGQLMQHPGLGVPRPGPRSRVPELVTKRFPADLRLPAVVPPPPPALRELELQRRPTGDFGFSLRRTTMLDRAPEGQAYRRVVHFAEPGAGTKDLALGLVPGDRLVEINGQNVENKSRDEIVEMIRQSGDSVRLKVQPIPELSELSRSWLRTGEGHRREPADTGADPEVRLSPAEEAHQRLERIFTASLDPEAASPAHSQVGCSCPTQEPSAFSGDNPPPPPYTWAGVCARASCWSAKTEEQIAAEEAWYETEKVWLVHRDGFSLASQLKSEELSLPEGKVRVKLDHDGAILDVDEDDIEKANAPSCDRLEDLASLVYLNESSVLHTLRQRYGASLLHTYAGPSLLVLSPRGAPAVYSEKVMHMFKGCRREDMAPHIYAVAQTAYRAMLMSRQDQSIVLLGSSGSGKTTSFQHLVQYLATIAGTSGSKVFSVEKWQALYTILEAFGNSPTIMNGSATRFSQILSLDFDQAGQVASASIQTMLLEKLRVARRPASEATFNVFYYLLACGDSTLRTELHLNHLAENNVFGIVPLAKPEEKQKAAQQFSKLQAAMKVLAISTEEQKACWLILASIYHLGAAGATKEAAEAGRKQFARHEWAQKAAYLLGCSLEELSSAIFKHQLKGGTLQRSTSFRQGPEESGLGEGPGPKLSAMECLEGMASGLYSELFTLLISLVNRALKSSQHSLCSMMIVDTPGFQNPERGGSARGASFEELCHNYAQDRLQRLFHERTFLQELERYKEENIELAFDDLEPAADDSVAAVDQTSHQSLVRSLAHADEARGLLWLLEEEALVPGATEDALLDRLFSYYGPQEGDKKGQSPLLRSSKPRHFLLGHSHGTNWVEYNVTGWLNYTKQNPATQNASRLLQDSQKKMISNLFLGRAGSATVLSGSIAGLEGGSQLALRRATSMRKTFTTGMAAVKKKSLCIQIKLQVDALIDTIKRSKMHFVHCFLPVAEGLPGEPRAASSRRVSSSSELDLPPGDPCEAGLLQLDVSLLRAQLRGSRLLDAMRMYRQGYPDHMVFSEFRRRFDVLAPHLTKKHGRNYIVVDEKRAVEELLESLDLEKSSCCMGLSRVFFRAGTLARLEEQRDEQTSRHLTLFQAACRGYLARQHFKKRKIQDLAIRCVQKNIKKNKGVKDWPWWKLFTTVRPLIQVQLSEEQIRNKDEEIQQLRSKLEKVEKERNELRLNSDRLESRISELTSELTDERNTGESASQLLDAETAERLRAEKEMKELQTQYDALKKQMEVMEMEVMEARLIRAAEINGEVDDDDAGGEWRLKYERAVREVDFTKKRLQQELEDKMEVEQQSRRQLERRLGDLQADSDESQRALQQLKKKCQRLTAELQDTKLHLEGQQVRNHELEKKQRRFDSELSQAQEEAQREKLQREKLQREKDMLLAEAFSLKQQLEEKDMDIAGFTQKVVSLEAELQDISSQESKDEASLAKVKKQLRDLEAKVKDQEEELDEQAGSIQMLEQAKLRLEMEMERMRQTHSKEMESRDEEVEEARQSCQKKLKQMEVQLEEEYEDKQKALREKRELEGKLSTLSDQVNQRDFESEKRLRKDLKRTKALLADAQIMLDHLKNNAPSKREIAQLKNQLEESEFTCAAAVKARKAMEVEMEDLHLQIDDIAKAKTALEEQLSRLQREKNEIQNRLEEDQEDMNELMKKHKAAVAQSSRDMAQMNDLQAQLEESNKEKQELQEKLQALQSQVEFLEQSMVDKSLVSRQEAKIRELETRLEFEKTQAKRLEGLASRLKENMEKLTEERDQRAAAENREKEQNKRLQRQLRDTKEEMGELARKEAEASRKKHELEMDLESLEAANQSLQADLKLAFKRIGDLQAAIEDEMESDENEDLINSLQDMVTKYQKRKNKLEGDSDVDSELEDRVDGVKSWLSKNKGPSKAASDDGSLKSSSPTSHWKSLAPDPSDDEHDPVDSTSRHRFSHNGLSDSDTEAKPTETDA</sequence>
<dbReference type="Pfam" id="PF00063">
    <property type="entry name" value="Myosin_head"/>
    <property type="match status" value="2"/>
</dbReference>
<dbReference type="CDD" id="cd06747">
    <property type="entry name" value="PDZ_MYO18-like"/>
    <property type="match status" value="1"/>
</dbReference>
<dbReference type="InterPro" id="IPR036961">
    <property type="entry name" value="Kinesin_motor_dom_sf"/>
</dbReference>
<feature type="compositionally biased region" description="Basic and acidic residues" evidence="8">
    <location>
        <begin position="23"/>
        <end position="34"/>
    </location>
</feature>
<dbReference type="PROSITE" id="PS51456">
    <property type="entry name" value="MYOSIN_MOTOR"/>
    <property type="match status" value="1"/>
</dbReference>
<proteinExistence type="inferred from homology"/>
<feature type="region of interest" description="Disordered" evidence="8">
    <location>
        <begin position="1130"/>
        <end position="1149"/>
    </location>
</feature>
<dbReference type="Gene3D" id="2.30.42.10">
    <property type="match status" value="1"/>
</dbReference>
<dbReference type="RefSeq" id="XP_026636098.1">
    <property type="nucleotide sequence ID" value="XM_026780297.1"/>
</dbReference>
<feature type="compositionally biased region" description="Basic and acidic residues" evidence="8">
    <location>
        <begin position="2119"/>
        <end position="2128"/>
    </location>
</feature>
<dbReference type="PANTHER" id="PTHR45615">
    <property type="entry name" value="MYOSIN HEAVY CHAIN, NON-MUSCLE"/>
    <property type="match status" value="1"/>
</dbReference>
<dbReference type="Pfam" id="PF24556">
    <property type="entry name" value="SH3_Myosin-XVIIIa"/>
    <property type="match status" value="1"/>
</dbReference>
<evidence type="ECO:0000259" key="11">
    <source>
        <dbReference type="PROSITE" id="PS51844"/>
    </source>
</evidence>
<dbReference type="SMART" id="SM00228">
    <property type="entry name" value="PDZ"/>
    <property type="match status" value="1"/>
</dbReference>
<dbReference type="SMART" id="SM00242">
    <property type="entry name" value="MYSc"/>
    <property type="match status" value="1"/>
</dbReference>
<feature type="region of interest" description="Disordered" evidence="8">
    <location>
        <begin position="2034"/>
        <end position="2128"/>
    </location>
</feature>
<dbReference type="Pfam" id="PF01576">
    <property type="entry name" value="Myosin_tail_1"/>
    <property type="match status" value="1"/>
</dbReference>
<dbReference type="SUPFAM" id="SSF90257">
    <property type="entry name" value="Myosin rod fragments"/>
    <property type="match status" value="1"/>
</dbReference>
<keyword evidence="5 7" id="KW-0518">Myosin</keyword>
<dbReference type="InterPro" id="IPR036034">
    <property type="entry name" value="PDZ_sf"/>
</dbReference>
<dbReference type="Gene3D" id="3.40.850.10">
    <property type="entry name" value="Kinesin motor domain"/>
    <property type="match status" value="1"/>
</dbReference>
<evidence type="ECO:0000256" key="6">
    <source>
        <dbReference type="ARBA" id="ARBA00023175"/>
    </source>
</evidence>
<feature type="compositionally biased region" description="Polar residues" evidence="8">
    <location>
        <begin position="2077"/>
        <end position="2086"/>
    </location>
</feature>
<dbReference type="Gene3D" id="1.10.10.820">
    <property type="match status" value="1"/>
</dbReference>
<feature type="region of interest" description="Disordered" evidence="8">
    <location>
        <begin position="1"/>
        <end position="34"/>
    </location>
</feature>
<dbReference type="CDD" id="cd01386">
    <property type="entry name" value="MYSc_Myo18"/>
    <property type="match status" value="1"/>
</dbReference>
<dbReference type="PRINTS" id="PR00193">
    <property type="entry name" value="MYOSINHEAVY"/>
</dbReference>
<feature type="region of interest" description="Disordered" evidence="8">
    <location>
        <begin position="798"/>
        <end position="817"/>
    </location>
</feature>
<dbReference type="SMART" id="SM00015">
    <property type="entry name" value="IQ"/>
    <property type="match status" value="1"/>
</dbReference>
<dbReference type="Pfam" id="PF00595">
    <property type="entry name" value="PDZ"/>
    <property type="match status" value="1"/>
</dbReference>
<comment type="similarity">
    <text evidence="1 7">Belongs to the TRAFAC class myosin-kinesin ATPase superfamily. Myosin family.</text>
</comment>
<evidence type="ECO:0000256" key="7">
    <source>
        <dbReference type="PROSITE-ProRule" id="PRU00782"/>
    </source>
</evidence>
<dbReference type="PROSITE" id="PS51844">
    <property type="entry name" value="SH3_LIKE"/>
    <property type="match status" value="1"/>
</dbReference>
<feature type="compositionally biased region" description="Basic and acidic residues" evidence="8">
    <location>
        <begin position="1"/>
        <end position="17"/>
    </location>
</feature>
<dbReference type="PROSITE" id="PS50096">
    <property type="entry name" value="IQ"/>
    <property type="match status" value="1"/>
</dbReference>
<gene>
    <name evidence="13" type="primary">Myo18a</name>
</gene>
<keyword evidence="2 7" id="KW-0547">Nucleotide-binding</keyword>
<evidence type="ECO:0000313" key="13">
    <source>
        <dbReference type="RefSeq" id="XP_026636098.1"/>
    </source>
</evidence>
<dbReference type="Proteomes" id="UP000694915">
    <property type="component" value="Chromosome 7"/>
</dbReference>
<evidence type="ECO:0000256" key="4">
    <source>
        <dbReference type="ARBA" id="ARBA00023054"/>
    </source>
</evidence>
<dbReference type="GeneID" id="101997918"/>
<feature type="region of interest" description="Disordered" evidence="8">
    <location>
        <begin position="1926"/>
        <end position="1973"/>
    </location>
</feature>
<comment type="caution">
    <text evidence="7">Lacks conserved residue(s) required for the propagation of feature annotation.</text>
</comment>
<dbReference type="InterPro" id="IPR001478">
    <property type="entry name" value="PDZ"/>
</dbReference>
<keyword evidence="3 7" id="KW-0067">ATP-binding</keyword>